<evidence type="ECO:0000256" key="2">
    <source>
        <dbReference type="PROSITE-ProRule" id="PRU00708"/>
    </source>
</evidence>
<keyword evidence="5" id="KW-1185">Reference proteome</keyword>
<dbReference type="InterPro" id="IPR011990">
    <property type="entry name" value="TPR-like_helical_dom_sf"/>
</dbReference>
<dbReference type="EMBL" id="LR743600">
    <property type="protein sequence ID" value="CAA2630268.1"/>
    <property type="molecule type" value="Genomic_DNA"/>
</dbReference>
<dbReference type="Pfam" id="PF13812">
    <property type="entry name" value="PPR_3"/>
    <property type="match status" value="1"/>
</dbReference>
<feature type="repeat" description="PPR" evidence="2">
    <location>
        <begin position="236"/>
        <end position="275"/>
    </location>
</feature>
<organism evidence="4">
    <name type="scientific">Spirodela intermedia</name>
    <name type="common">Intermediate duckweed</name>
    <dbReference type="NCBI Taxonomy" id="51605"/>
    <lineage>
        <taxon>Eukaryota</taxon>
        <taxon>Viridiplantae</taxon>
        <taxon>Streptophyta</taxon>
        <taxon>Embryophyta</taxon>
        <taxon>Tracheophyta</taxon>
        <taxon>Spermatophyta</taxon>
        <taxon>Magnoliopsida</taxon>
        <taxon>Liliopsida</taxon>
        <taxon>Araceae</taxon>
        <taxon>Lemnoideae</taxon>
        <taxon>Spirodela</taxon>
    </lineage>
</organism>
<feature type="repeat" description="PPR" evidence="2">
    <location>
        <begin position="166"/>
        <end position="200"/>
    </location>
</feature>
<evidence type="ECO:0000313" key="5">
    <source>
        <dbReference type="Proteomes" id="UP001189122"/>
    </source>
</evidence>
<feature type="repeat" description="PPR" evidence="2">
    <location>
        <begin position="276"/>
        <end position="310"/>
    </location>
</feature>
<gene>
    <name evidence="4" type="ORF">SI7747_13015914</name>
</gene>
<dbReference type="GO" id="GO:0003729">
    <property type="term" value="F:mRNA binding"/>
    <property type="evidence" value="ECO:0007669"/>
    <property type="project" value="TreeGrafter"/>
</dbReference>
<dbReference type="Pfam" id="PF13041">
    <property type="entry name" value="PPR_2"/>
    <property type="match status" value="2"/>
</dbReference>
<name>A0A7I8JHW3_SPIIN</name>
<dbReference type="InterPro" id="IPR002885">
    <property type="entry name" value="PPR_rpt"/>
</dbReference>
<evidence type="ECO:0000256" key="3">
    <source>
        <dbReference type="SAM" id="MobiDB-lite"/>
    </source>
</evidence>
<dbReference type="Gene3D" id="1.25.40.10">
    <property type="entry name" value="Tetratricopeptide repeat domain"/>
    <property type="match status" value="4"/>
</dbReference>
<evidence type="ECO:0000313" key="4">
    <source>
        <dbReference type="EMBL" id="CAA2630268.1"/>
    </source>
</evidence>
<dbReference type="AlphaFoldDB" id="A0A7I8JHW3"/>
<dbReference type="EMBL" id="CACRZD030000013">
    <property type="protein sequence ID" value="CAA6669511.1"/>
    <property type="molecule type" value="Genomic_DNA"/>
</dbReference>
<dbReference type="PROSITE" id="PS51375">
    <property type="entry name" value="PPR"/>
    <property type="match status" value="4"/>
</dbReference>
<protein>
    <submittedName>
        <fullName evidence="4">Uncharacterized protein</fullName>
    </submittedName>
</protein>
<dbReference type="PANTHER" id="PTHR47933">
    <property type="entry name" value="PENTATRICOPEPTIDE REPEAT-CONTAINING PROTEIN 1, MITOCHONDRIAL"/>
    <property type="match status" value="1"/>
</dbReference>
<dbReference type="InterPro" id="IPR051240">
    <property type="entry name" value="Mito_RNA-Proc/Resp"/>
</dbReference>
<reference evidence="4 5" key="1">
    <citation type="submission" date="2019-12" db="EMBL/GenBank/DDBJ databases">
        <authorList>
            <person name="Scholz U."/>
            <person name="Mascher M."/>
            <person name="Fiebig A."/>
        </authorList>
    </citation>
    <scope>NUCLEOTIDE SEQUENCE</scope>
</reference>
<feature type="region of interest" description="Disordered" evidence="3">
    <location>
        <begin position="310"/>
        <end position="342"/>
    </location>
</feature>
<accession>A0A7I8JHW3</accession>
<proteinExistence type="predicted"/>
<feature type="repeat" description="PPR" evidence="2">
    <location>
        <begin position="201"/>
        <end position="235"/>
    </location>
</feature>
<sequence>MLLRVRALGPGGPPRHRSDWKAASSFFDWASVQEGYSHGSRAYNEMLDILGRMKQIKLMRQLFDGIPHEPSAPIVNEKTFAVLVNRYAAAHKVADAIKVFYKRREYGLDLDLSAFQKLLTALCRSGRSSPVIRSRNIILNGWCVLGSLREAKRFWNDIVTSDCKPDLYTYGIFINSLAKAGKLGTAVKLFTAMWARGCSPDVAICNCIIDALCFKKRIPEALEVFREMDGRGCLPDAATYNTLLKHLCGIGRTWRRPARSSAAMVSRMRSAGCEPDADTYNLLLNLYVRWGDRRGVASIWSEMEDRGLGPRPAFLHRRHPRAPRAGQTRRGPAGLRRNEVRG</sequence>
<evidence type="ECO:0000256" key="1">
    <source>
        <dbReference type="ARBA" id="ARBA00022737"/>
    </source>
</evidence>
<dbReference type="NCBIfam" id="TIGR00756">
    <property type="entry name" value="PPR"/>
    <property type="match status" value="4"/>
</dbReference>
<keyword evidence="1" id="KW-0677">Repeat</keyword>
<dbReference type="PANTHER" id="PTHR47933:SF11">
    <property type="entry name" value="PENTATRICOPEPTIDE REPEAT-CONTAINING PROTEIN 2"/>
    <property type="match status" value="1"/>
</dbReference>
<dbReference type="Proteomes" id="UP001189122">
    <property type="component" value="Unassembled WGS sequence"/>
</dbReference>